<dbReference type="InterPro" id="IPR029063">
    <property type="entry name" value="SAM-dependent_MTases_sf"/>
</dbReference>
<evidence type="ECO:0000313" key="7">
    <source>
        <dbReference type="Proteomes" id="UP000297299"/>
    </source>
</evidence>
<dbReference type="STRING" id="38488.A0A4Y8DH03"/>
<sequence>MGKSSKDKRDAYYRLAKEQGWRARKFDLFSDVTRVVDLCAAPGSWSQVLSRVLIKGEKFGRAAWEDKEARMRQNILEINIPSSTEEKQLSNEIELRPKKDVKIVAIDLQPMSPLQGIITLRADITHPATVPLLLSALDSSYDPKSLSQQASNPVDLVISDGAPDVTGGKFVAKIFRGRNVDLLFAQLKIFFERVVVAKPRSSRASSVEAFIVCLNFQPPEGFKASMEDPMGVGDRLAKMVDAAVSQEPTVPSIHSPNIEDGTPSESQVKTTTRREDGVWEVKLPNDEAKARNSGRWIAPFLACGDLSGYDADASYHLPKDRITLDPVQPPTAPPYKRALEMRKTAGGAYGKTTTGKIE</sequence>
<evidence type="ECO:0000256" key="3">
    <source>
        <dbReference type="ARBA" id="ARBA00022691"/>
    </source>
</evidence>
<accession>A0A4Y8DH03</accession>
<evidence type="ECO:0000256" key="4">
    <source>
        <dbReference type="SAM" id="MobiDB-lite"/>
    </source>
</evidence>
<keyword evidence="3" id="KW-0949">S-adenosyl-L-methionine</keyword>
<evidence type="ECO:0000313" key="6">
    <source>
        <dbReference type="EMBL" id="TEY86437.1"/>
    </source>
</evidence>
<proteinExistence type="predicted"/>
<dbReference type="PANTHER" id="PTHR10920:SF12">
    <property type="entry name" value="TRNA (CYTIDINE(32)_GUANOSINE(34)-2'-O)-METHYLTRANSFERASE-RELATED"/>
    <property type="match status" value="1"/>
</dbReference>
<organism evidence="6 7">
    <name type="scientific">Botryotinia calthae</name>
    <dbReference type="NCBI Taxonomy" id="38488"/>
    <lineage>
        <taxon>Eukaryota</taxon>
        <taxon>Fungi</taxon>
        <taxon>Dikarya</taxon>
        <taxon>Ascomycota</taxon>
        <taxon>Pezizomycotina</taxon>
        <taxon>Leotiomycetes</taxon>
        <taxon>Helotiales</taxon>
        <taxon>Sclerotiniaceae</taxon>
        <taxon>Botryotinia</taxon>
    </lineage>
</organism>
<dbReference type="EMBL" id="PHWZ01000008">
    <property type="protein sequence ID" value="TEY86437.1"/>
    <property type="molecule type" value="Genomic_DNA"/>
</dbReference>
<feature type="domain" description="Ribosomal RNA methyltransferase FtsJ" evidence="5">
    <location>
        <begin position="24"/>
        <end position="167"/>
    </location>
</feature>
<dbReference type="Pfam" id="PF01728">
    <property type="entry name" value="FtsJ"/>
    <property type="match status" value="1"/>
</dbReference>
<evidence type="ECO:0000256" key="2">
    <source>
        <dbReference type="ARBA" id="ARBA00022679"/>
    </source>
</evidence>
<dbReference type="PANTHER" id="PTHR10920">
    <property type="entry name" value="RIBOSOMAL RNA METHYLTRANSFERASE"/>
    <property type="match status" value="1"/>
</dbReference>
<dbReference type="Proteomes" id="UP000297299">
    <property type="component" value="Unassembled WGS sequence"/>
</dbReference>
<dbReference type="GO" id="GO:0005737">
    <property type="term" value="C:cytoplasm"/>
    <property type="evidence" value="ECO:0007669"/>
    <property type="project" value="TreeGrafter"/>
</dbReference>
<keyword evidence="2" id="KW-0808">Transferase</keyword>
<comment type="caution">
    <text evidence="6">The sequence shown here is derived from an EMBL/GenBank/DDBJ whole genome shotgun (WGS) entry which is preliminary data.</text>
</comment>
<dbReference type="OrthoDB" id="289250at2759"/>
<name>A0A4Y8DH03_9HELO</name>
<dbReference type="GO" id="GO:0030488">
    <property type="term" value="P:tRNA methylation"/>
    <property type="evidence" value="ECO:0007669"/>
    <property type="project" value="TreeGrafter"/>
</dbReference>
<dbReference type="GO" id="GO:0008175">
    <property type="term" value="F:tRNA methyltransferase activity"/>
    <property type="evidence" value="ECO:0007669"/>
    <property type="project" value="TreeGrafter"/>
</dbReference>
<feature type="region of interest" description="Disordered" evidence="4">
    <location>
        <begin position="248"/>
        <end position="275"/>
    </location>
</feature>
<evidence type="ECO:0000256" key="1">
    <source>
        <dbReference type="ARBA" id="ARBA00022603"/>
    </source>
</evidence>
<keyword evidence="7" id="KW-1185">Reference proteome</keyword>
<gene>
    <name evidence="6" type="ORF">BOTCAL_0008g00110</name>
</gene>
<keyword evidence="1" id="KW-0489">Methyltransferase</keyword>
<dbReference type="AlphaFoldDB" id="A0A4Y8DH03"/>
<reference evidence="6 7" key="1">
    <citation type="submission" date="2017-11" db="EMBL/GenBank/DDBJ databases">
        <title>Comparative genomics of Botrytis spp.</title>
        <authorList>
            <person name="Valero-Jimenez C.A."/>
            <person name="Tapia P."/>
            <person name="Veloso J."/>
            <person name="Silva-Moreno E."/>
            <person name="Staats M."/>
            <person name="Valdes J.H."/>
            <person name="Van Kan J.A.L."/>
        </authorList>
    </citation>
    <scope>NUCLEOTIDE SEQUENCE [LARGE SCALE GENOMIC DNA]</scope>
    <source>
        <strain evidence="6 7">MUCL2830</strain>
    </source>
</reference>
<evidence type="ECO:0000259" key="5">
    <source>
        <dbReference type="Pfam" id="PF01728"/>
    </source>
</evidence>
<dbReference type="GO" id="GO:0002181">
    <property type="term" value="P:cytoplasmic translation"/>
    <property type="evidence" value="ECO:0007669"/>
    <property type="project" value="TreeGrafter"/>
</dbReference>
<dbReference type="InterPro" id="IPR002877">
    <property type="entry name" value="RNA_MeTrfase_FtsJ_dom"/>
</dbReference>
<dbReference type="Gene3D" id="3.40.50.150">
    <property type="entry name" value="Vaccinia Virus protein VP39"/>
    <property type="match status" value="2"/>
</dbReference>
<dbReference type="InterPro" id="IPR050082">
    <property type="entry name" value="RNA_methyltr_RlmE"/>
</dbReference>
<dbReference type="SUPFAM" id="SSF53335">
    <property type="entry name" value="S-adenosyl-L-methionine-dependent methyltransferases"/>
    <property type="match status" value="1"/>
</dbReference>
<protein>
    <recommendedName>
        <fullName evidence="5">Ribosomal RNA methyltransferase FtsJ domain-containing protein</fullName>
    </recommendedName>
</protein>